<evidence type="ECO:0000313" key="3">
    <source>
        <dbReference type="Proteomes" id="UP001457282"/>
    </source>
</evidence>
<reference evidence="2 3" key="1">
    <citation type="journal article" date="2023" name="G3 (Bethesda)">
        <title>A chromosome-length genome assembly and annotation of blackberry (Rubus argutus, cv. 'Hillquist').</title>
        <authorList>
            <person name="Bruna T."/>
            <person name="Aryal R."/>
            <person name="Dudchenko O."/>
            <person name="Sargent D.J."/>
            <person name="Mead D."/>
            <person name="Buti M."/>
            <person name="Cavallini A."/>
            <person name="Hytonen T."/>
            <person name="Andres J."/>
            <person name="Pham M."/>
            <person name="Weisz D."/>
            <person name="Mascagni F."/>
            <person name="Usai G."/>
            <person name="Natali L."/>
            <person name="Bassil N."/>
            <person name="Fernandez G.E."/>
            <person name="Lomsadze A."/>
            <person name="Armour M."/>
            <person name="Olukolu B."/>
            <person name="Poorten T."/>
            <person name="Britton C."/>
            <person name="Davik J."/>
            <person name="Ashrafi H."/>
            <person name="Aiden E.L."/>
            <person name="Borodovsky M."/>
            <person name="Worthington M."/>
        </authorList>
    </citation>
    <scope>NUCLEOTIDE SEQUENCE [LARGE SCALE GENOMIC DNA]</scope>
    <source>
        <strain evidence="2">PI 553951</strain>
    </source>
</reference>
<gene>
    <name evidence="2" type="ORF">M0R45_003053</name>
</gene>
<name>A0AAW1YF55_RUBAR</name>
<dbReference type="AlphaFoldDB" id="A0AAW1YF55"/>
<dbReference type="Proteomes" id="UP001457282">
    <property type="component" value="Unassembled WGS sequence"/>
</dbReference>
<organism evidence="2 3">
    <name type="scientific">Rubus argutus</name>
    <name type="common">Southern blackberry</name>
    <dbReference type="NCBI Taxonomy" id="59490"/>
    <lineage>
        <taxon>Eukaryota</taxon>
        <taxon>Viridiplantae</taxon>
        <taxon>Streptophyta</taxon>
        <taxon>Embryophyta</taxon>
        <taxon>Tracheophyta</taxon>
        <taxon>Spermatophyta</taxon>
        <taxon>Magnoliopsida</taxon>
        <taxon>eudicotyledons</taxon>
        <taxon>Gunneridae</taxon>
        <taxon>Pentapetalae</taxon>
        <taxon>rosids</taxon>
        <taxon>fabids</taxon>
        <taxon>Rosales</taxon>
        <taxon>Rosaceae</taxon>
        <taxon>Rosoideae</taxon>
        <taxon>Rosoideae incertae sedis</taxon>
        <taxon>Rubus</taxon>
    </lineage>
</organism>
<feature type="compositionally biased region" description="Polar residues" evidence="1">
    <location>
        <begin position="42"/>
        <end position="56"/>
    </location>
</feature>
<feature type="compositionally biased region" description="Polar residues" evidence="1">
    <location>
        <begin position="87"/>
        <end position="98"/>
    </location>
</feature>
<keyword evidence="3" id="KW-1185">Reference proteome</keyword>
<feature type="region of interest" description="Disordered" evidence="1">
    <location>
        <begin position="68"/>
        <end position="110"/>
    </location>
</feature>
<feature type="region of interest" description="Disordered" evidence="1">
    <location>
        <begin position="1"/>
        <end position="56"/>
    </location>
</feature>
<evidence type="ECO:0000313" key="2">
    <source>
        <dbReference type="EMBL" id="KAK9947427.1"/>
    </source>
</evidence>
<protein>
    <submittedName>
        <fullName evidence="2">Uncharacterized protein</fullName>
    </submittedName>
</protein>
<dbReference type="EMBL" id="JBEDUW010000001">
    <property type="protein sequence ID" value="KAK9947427.1"/>
    <property type="molecule type" value="Genomic_DNA"/>
</dbReference>
<evidence type="ECO:0000256" key="1">
    <source>
        <dbReference type="SAM" id="MobiDB-lite"/>
    </source>
</evidence>
<sequence length="129" mass="14631">MVKPSLRPTSKNQSESKAELAQPQAYPQAHFKDPGLGPFPTRPNSKTQEAKPSQAQAHFEVTLQLVEKKGPAEDCHPSRPSRRRSNLEQNPNRLNSLPQPHPIPHSRSIWTRSEEGNCNVHWTLNYESH</sequence>
<accession>A0AAW1YF55</accession>
<feature type="compositionally biased region" description="Basic and acidic residues" evidence="1">
    <location>
        <begin position="68"/>
        <end position="77"/>
    </location>
</feature>
<proteinExistence type="predicted"/>
<comment type="caution">
    <text evidence="2">The sequence shown here is derived from an EMBL/GenBank/DDBJ whole genome shotgun (WGS) entry which is preliminary data.</text>
</comment>